<dbReference type="InterPro" id="IPR011042">
    <property type="entry name" value="6-blade_b-propeller_TolB-like"/>
</dbReference>
<keyword evidence="5" id="KW-1185">Reference proteome</keyword>
<evidence type="ECO:0000256" key="2">
    <source>
        <dbReference type="ARBA" id="ARBA00022525"/>
    </source>
</evidence>
<dbReference type="EMBL" id="BJYF01000003">
    <property type="protein sequence ID" value="GEN58931.1"/>
    <property type="molecule type" value="Genomic_DNA"/>
</dbReference>
<keyword evidence="3" id="KW-0732">Signal</keyword>
<accession>A0A511X7M8</accession>
<organism evidence="4 5">
    <name type="scientific">Acetobacter nitrogenifigens DSM 23921 = NBRC 105050</name>
    <dbReference type="NCBI Taxonomy" id="1120919"/>
    <lineage>
        <taxon>Bacteria</taxon>
        <taxon>Pseudomonadati</taxon>
        <taxon>Pseudomonadota</taxon>
        <taxon>Alphaproteobacteria</taxon>
        <taxon>Acetobacterales</taxon>
        <taxon>Acetobacteraceae</taxon>
        <taxon>Acetobacter</taxon>
    </lineage>
</organism>
<comment type="subcellular location">
    <subcellularLocation>
        <location evidence="1">Secreted</location>
    </subcellularLocation>
</comment>
<gene>
    <name evidence="4" type="ORF">ANI02nite_08150</name>
</gene>
<dbReference type="Gene3D" id="2.120.10.30">
    <property type="entry name" value="TolB, C-terminal domain"/>
    <property type="match status" value="1"/>
</dbReference>
<evidence type="ECO:0000313" key="4">
    <source>
        <dbReference type="EMBL" id="GEN58931.1"/>
    </source>
</evidence>
<proteinExistence type="predicted"/>
<evidence type="ECO:0000256" key="3">
    <source>
        <dbReference type="SAM" id="SignalP"/>
    </source>
</evidence>
<feature type="chain" id="PRO_5021744079" description="Yellow" evidence="3">
    <location>
        <begin position="28"/>
        <end position="383"/>
    </location>
</feature>
<feature type="signal peptide" evidence="3">
    <location>
        <begin position="1"/>
        <end position="27"/>
    </location>
</feature>
<dbReference type="Proteomes" id="UP000321635">
    <property type="component" value="Unassembled WGS sequence"/>
</dbReference>
<dbReference type="AlphaFoldDB" id="A0A511X7M8"/>
<dbReference type="OrthoDB" id="9797664at2"/>
<reference evidence="4 5" key="1">
    <citation type="submission" date="2019-07" db="EMBL/GenBank/DDBJ databases">
        <title>Whole genome shotgun sequence of Acetobacter nitrogenifigens NBRC 105050.</title>
        <authorList>
            <person name="Hosoyama A."/>
            <person name="Uohara A."/>
            <person name="Ohji S."/>
            <person name="Ichikawa N."/>
        </authorList>
    </citation>
    <scope>NUCLEOTIDE SEQUENCE [LARGE SCALE GENOMIC DNA]</scope>
    <source>
        <strain evidence="4 5">NBRC 105050</strain>
    </source>
</reference>
<dbReference type="SUPFAM" id="SSF101898">
    <property type="entry name" value="NHL repeat"/>
    <property type="match status" value="1"/>
</dbReference>
<evidence type="ECO:0000256" key="1">
    <source>
        <dbReference type="ARBA" id="ARBA00004613"/>
    </source>
</evidence>
<dbReference type="InterPro" id="IPR017996">
    <property type="entry name" value="MRJP/yellow-related"/>
</dbReference>
<sequence>MRRIWRSTRHSFLACAALLTAYGAAAAADSVDHGSTPTSNVTVMGRFDRAQPSGIALLPDRRLVLAFPTSAQKHPGPVLATWSDRDGKLSPFPDVAAQKKLVSPLGMTVDGNGQLWLVDEGLRADSTAKSHPALIHIDPASNRIVRRYALTEPVATPKTHVNDVRIDLTHGAQGTAFVTDTSFDDHPALMVIDLASGNGRRVLSGTRYVNADPDLVMEVDGRMAHYDAEHPTMAQGGLDGLTLSADSSRLYWSPLSARRLYSAPTAILADPTQSEAAIEASVKDEGEVGVMDGMATAPDGSLYLTDIERHAVLHRTPDGTLSIVAQDPRLIAPDGLALDGNSLWMTVGQWSRLPAFHDGRDMQERPYILVRITPLTPAPRAAQ</sequence>
<dbReference type="RefSeq" id="WP_026396996.1">
    <property type="nucleotide sequence ID" value="NZ_AUBI01000002.1"/>
</dbReference>
<evidence type="ECO:0008006" key="6">
    <source>
        <dbReference type="Google" id="ProtNLM"/>
    </source>
</evidence>
<dbReference type="PANTHER" id="PTHR10009">
    <property type="entry name" value="PROTEIN YELLOW-RELATED"/>
    <property type="match status" value="1"/>
</dbReference>
<comment type="caution">
    <text evidence="4">The sequence shown here is derived from an EMBL/GenBank/DDBJ whole genome shotgun (WGS) entry which is preliminary data.</text>
</comment>
<dbReference type="PANTHER" id="PTHR10009:SF18">
    <property type="entry name" value="PROTEIN YELLOW-LIKE PROTEIN"/>
    <property type="match status" value="1"/>
</dbReference>
<name>A0A511X7M8_9PROT</name>
<evidence type="ECO:0000313" key="5">
    <source>
        <dbReference type="Proteomes" id="UP000321635"/>
    </source>
</evidence>
<keyword evidence="2" id="KW-0964">Secreted</keyword>
<dbReference type="Pfam" id="PF03022">
    <property type="entry name" value="MRJP"/>
    <property type="match status" value="1"/>
</dbReference>
<dbReference type="GO" id="GO:0005576">
    <property type="term" value="C:extracellular region"/>
    <property type="evidence" value="ECO:0007669"/>
    <property type="project" value="UniProtKB-SubCell"/>
</dbReference>
<protein>
    <recommendedName>
        <fullName evidence="6">Yellow</fullName>
    </recommendedName>
</protein>